<organism evidence="18 19">
    <name type="scientific">Mariprofundus ferrooxydans PV-1</name>
    <dbReference type="NCBI Taxonomy" id="314345"/>
    <lineage>
        <taxon>Bacteria</taxon>
        <taxon>Pseudomonadati</taxon>
        <taxon>Pseudomonadota</taxon>
        <taxon>Candidatius Mariprofundia</taxon>
        <taxon>Mariprofundales</taxon>
        <taxon>Mariprofundaceae</taxon>
        <taxon>Mariprofundus</taxon>
    </lineage>
</organism>
<evidence type="ECO:0000256" key="3">
    <source>
        <dbReference type="ARBA" id="ARBA00012438"/>
    </source>
</evidence>
<evidence type="ECO:0000259" key="15">
    <source>
        <dbReference type="PROSITE" id="PS50109"/>
    </source>
</evidence>
<comment type="subcellular location">
    <subcellularLocation>
        <location evidence="2">Cell membrane</location>
        <topology evidence="2">Multi-pass membrane protein</topology>
    </subcellularLocation>
</comment>
<dbReference type="OrthoDB" id="5287236at2"/>
<evidence type="ECO:0000256" key="9">
    <source>
        <dbReference type="ARBA" id="ARBA00022989"/>
    </source>
</evidence>
<dbReference type="PROSITE" id="PS50894">
    <property type="entry name" value="HPT"/>
    <property type="match status" value="1"/>
</dbReference>
<feature type="transmembrane region" description="Helical" evidence="14">
    <location>
        <begin position="160"/>
        <end position="181"/>
    </location>
</feature>
<dbReference type="InterPro" id="IPR003594">
    <property type="entry name" value="HATPase_dom"/>
</dbReference>
<dbReference type="Pfam" id="PF01627">
    <property type="entry name" value="Hpt"/>
    <property type="match status" value="1"/>
</dbReference>
<keyword evidence="11 14" id="KW-0472">Membrane</keyword>
<dbReference type="Gene3D" id="3.40.50.2300">
    <property type="match status" value="1"/>
</dbReference>
<feature type="transmembrane region" description="Helical" evidence="14">
    <location>
        <begin position="60"/>
        <end position="80"/>
    </location>
</feature>
<keyword evidence="18" id="KW-0418">Kinase</keyword>
<keyword evidence="10" id="KW-0902">Two-component regulatory system</keyword>
<dbReference type="Gene3D" id="3.30.565.10">
    <property type="entry name" value="Histidine kinase-like ATPase, C-terminal domain"/>
    <property type="match status" value="1"/>
</dbReference>
<dbReference type="PRINTS" id="PR00344">
    <property type="entry name" value="BCTRLSENSOR"/>
</dbReference>
<evidence type="ECO:0000256" key="13">
    <source>
        <dbReference type="PROSITE-ProRule" id="PRU00169"/>
    </source>
</evidence>
<evidence type="ECO:0000259" key="17">
    <source>
        <dbReference type="PROSITE" id="PS50894"/>
    </source>
</evidence>
<dbReference type="Gene3D" id="1.10.287.130">
    <property type="match status" value="1"/>
</dbReference>
<feature type="transmembrane region" description="Helical" evidence="14">
    <location>
        <begin position="134"/>
        <end position="153"/>
    </location>
</feature>
<accession>Q0F1C4</accession>
<dbReference type="PROSITE" id="PS50109">
    <property type="entry name" value="HIS_KIN"/>
    <property type="match status" value="1"/>
</dbReference>
<evidence type="ECO:0000256" key="10">
    <source>
        <dbReference type="ARBA" id="ARBA00023012"/>
    </source>
</evidence>
<feature type="transmembrane region" description="Helical" evidence="14">
    <location>
        <begin position="35"/>
        <end position="54"/>
    </location>
</feature>
<keyword evidence="4" id="KW-1003">Cell membrane</keyword>
<dbReference type="CDD" id="cd17546">
    <property type="entry name" value="REC_hyHK_CKI1_RcsC-like"/>
    <property type="match status" value="1"/>
</dbReference>
<evidence type="ECO:0000256" key="2">
    <source>
        <dbReference type="ARBA" id="ARBA00004651"/>
    </source>
</evidence>
<sequence length="841" mass="92990">MSPIYTDIGMTLYNSNRDKQKTTWRRRHASRSPEYGQSFTRVIVVFVICLYFYITQNHLIFTIAAAYLAVSIAFLIWITLSPAANNRRRGLMAVGDVVTTSVCMYHGDGEDGALFVGLYLWIIVGHGFRFGVKYAYLAMALSVAGFVTVVYLNPFWMQHIYMAIGNLLLILVVPLFMARLIQKLHHAIDAAEAANRAKSQFMANMSHELRTPLNGIIGMSDLLYSTSLSNEQKRFTFVIKESAYHQLSLIERILDMAKLEAGKLELLHEPFDLHQLLHGTVALFEGQAKEKAIRIALRYDPEIPFALIGDPKHIKQILLNIVGNAVKFTEHGSVTLKVEASEVTEKNVVLQFTVTDTGIGMSEDVQGRIFEQFTQADASITRRFGGTGLGTTIAKNLTELMGGSISLKSRAGAGTTFTINLPLSRQQPGTSEPRDLSRLHLLLLAKQADADLVAPLLQQWGIGFTLIEDEKLLLSALVDAWSMGQPYDIAIIYSSALRFRPERIAGAIRDKSDLTGLDVILVEPASERENSSVMIAAGYSSVLSLPLQQSLLFNALHAASVIHHPADVISITDVIHRKQQLKPLHILLAEDNAVNQEVMQEVLKKAGHNVQLAEDGEQALDALAGDTQFDLVLLDMNMPKASGLDVLKQFRFMDTTGKTPVLMLSADALPDTIRECMDAGANDYLTKPVQLASLLEKVAAFTSHEDAPEGEELPAYSPEHDSLLDEGRLDDLFRVIRTTEKQEHLLRSFKDSGQEHLTQLDLYARQGNKALFLTALHPFKGSAATLGMQGILSICNKIEGQNESLDAAAMSSCVIELRSCFQAGCSALNRYIQEYPASHHR</sequence>
<evidence type="ECO:0000256" key="12">
    <source>
        <dbReference type="PROSITE-ProRule" id="PRU00110"/>
    </source>
</evidence>
<feature type="domain" description="Response regulatory" evidence="16">
    <location>
        <begin position="585"/>
        <end position="702"/>
    </location>
</feature>
<dbReference type="PANTHER" id="PTHR45339">
    <property type="entry name" value="HYBRID SIGNAL TRANSDUCTION HISTIDINE KINASE J"/>
    <property type="match status" value="1"/>
</dbReference>
<dbReference type="InterPro" id="IPR036641">
    <property type="entry name" value="HPT_dom_sf"/>
</dbReference>
<dbReference type="InterPro" id="IPR003661">
    <property type="entry name" value="HisK_dim/P_dom"/>
</dbReference>
<gene>
    <name evidence="18" type="ORF">SPV1_11061</name>
</gene>
<dbReference type="Pfam" id="PF00072">
    <property type="entry name" value="Response_reg"/>
    <property type="match status" value="1"/>
</dbReference>
<comment type="catalytic activity">
    <reaction evidence="1">
        <text>ATP + protein L-histidine = ADP + protein N-phospho-L-histidine.</text>
        <dbReference type="EC" id="2.7.13.3"/>
    </reaction>
</comment>
<dbReference type="FunFam" id="3.30.565.10:FF:000010">
    <property type="entry name" value="Sensor histidine kinase RcsC"/>
    <property type="match status" value="1"/>
</dbReference>
<dbReference type="SUPFAM" id="SSF55874">
    <property type="entry name" value="ATPase domain of HSP90 chaperone/DNA topoisomerase II/histidine kinase"/>
    <property type="match status" value="1"/>
</dbReference>
<keyword evidence="6 14" id="KW-0812">Transmembrane</keyword>
<dbReference type="SMART" id="SM00388">
    <property type="entry name" value="HisKA"/>
    <property type="match status" value="1"/>
</dbReference>
<protein>
    <recommendedName>
        <fullName evidence="3">histidine kinase</fullName>
        <ecNumber evidence="3">2.7.13.3</ecNumber>
    </recommendedName>
</protein>
<dbReference type="GO" id="GO:0005524">
    <property type="term" value="F:ATP binding"/>
    <property type="evidence" value="ECO:0007669"/>
    <property type="project" value="UniProtKB-KW"/>
</dbReference>
<dbReference type="PROSITE" id="PS50110">
    <property type="entry name" value="RESPONSE_REGULATORY"/>
    <property type="match status" value="1"/>
</dbReference>
<dbReference type="InterPro" id="IPR036097">
    <property type="entry name" value="HisK_dim/P_sf"/>
</dbReference>
<dbReference type="SUPFAM" id="SSF47384">
    <property type="entry name" value="Homodimeric domain of signal transducing histidine kinase"/>
    <property type="match status" value="1"/>
</dbReference>
<dbReference type="SUPFAM" id="SSF52172">
    <property type="entry name" value="CheY-like"/>
    <property type="match status" value="1"/>
</dbReference>
<dbReference type="EMBL" id="AATS01000003">
    <property type="protein sequence ID" value="EAU55267.1"/>
    <property type="molecule type" value="Genomic_DNA"/>
</dbReference>
<dbReference type="SUPFAM" id="SSF47226">
    <property type="entry name" value="Histidine-containing phosphotransfer domain, HPT domain"/>
    <property type="match status" value="1"/>
</dbReference>
<evidence type="ECO:0000256" key="14">
    <source>
        <dbReference type="SAM" id="Phobius"/>
    </source>
</evidence>
<dbReference type="InterPro" id="IPR004358">
    <property type="entry name" value="Sig_transdc_His_kin-like_C"/>
</dbReference>
<evidence type="ECO:0000256" key="7">
    <source>
        <dbReference type="ARBA" id="ARBA00022741"/>
    </source>
</evidence>
<dbReference type="CDD" id="cd16922">
    <property type="entry name" value="HATPase_EvgS-ArcB-TorS-like"/>
    <property type="match status" value="1"/>
</dbReference>
<feature type="transmembrane region" description="Helical" evidence="14">
    <location>
        <begin position="112"/>
        <end position="128"/>
    </location>
</feature>
<evidence type="ECO:0000256" key="5">
    <source>
        <dbReference type="ARBA" id="ARBA00022553"/>
    </source>
</evidence>
<dbReference type="STRING" id="314344.AL013_09330"/>
<dbReference type="PANTHER" id="PTHR45339:SF1">
    <property type="entry name" value="HYBRID SIGNAL TRANSDUCTION HISTIDINE KINASE J"/>
    <property type="match status" value="1"/>
</dbReference>
<dbReference type="CDD" id="cd00082">
    <property type="entry name" value="HisKA"/>
    <property type="match status" value="1"/>
</dbReference>
<dbReference type="Pfam" id="PF00512">
    <property type="entry name" value="HisKA"/>
    <property type="match status" value="1"/>
</dbReference>
<evidence type="ECO:0000256" key="11">
    <source>
        <dbReference type="ARBA" id="ARBA00023136"/>
    </source>
</evidence>
<keyword evidence="7" id="KW-0547">Nucleotide-binding</keyword>
<dbReference type="SMART" id="SM00448">
    <property type="entry name" value="REC"/>
    <property type="match status" value="1"/>
</dbReference>
<keyword evidence="5 13" id="KW-0597">Phosphoprotein</keyword>
<reference evidence="18 19" key="1">
    <citation type="submission" date="2006-09" db="EMBL/GenBank/DDBJ databases">
        <authorList>
            <person name="Emerson D."/>
            <person name="Ferriera S."/>
            <person name="Johnson J."/>
            <person name="Kravitz S."/>
            <person name="Halpern A."/>
            <person name="Remington K."/>
            <person name="Beeson K."/>
            <person name="Tran B."/>
            <person name="Rogers Y.-H."/>
            <person name="Friedman R."/>
            <person name="Venter J.C."/>
        </authorList>
    </citation>
    <scope>NUCLEOTIDE SEQUENCE [LARGE SCALE GENOMIC DNA]</scope>
    <source>
        <strain evidence="18 19">PV-1</strain>
    </source>
</reference>
<evidence type="ECO:0000313" key="18">
    <source>
        <dbReference type="EMBL" id="EAU55267.1"/>
    </source>
</evidence>
<dbReference type="InterPro" id="IPR011006">
    <property type="entry name" value="CheY-like_superfamily"/>
</dbReference>
<dbReference type="GO" id="GO:0005886">
    <property type="term" value="C:plasma membrane"/>
    <property type="evidence" value="ECO:0007669"/>
    <property type="project" value="UniProtKB-SubCell"/>
</dbReference>
<evidence type="ECO:0000256" key="8">
    <source>
        <dbReference type="ARBA" id="ARBA00022840"/>
    </source>
</evidence>
<feature type="domain" description="HPt" evidence="17">
    <location>
        <begin position="738"/>
        <end position="831"/>
    </location>
</feature>
<dbReference type="EC" id="2.7.13.3" evidence="3"/>
<evidence type="ECO:0000256" key="1">
    <source>
        <dbReference type="ARBA" id="ARBA00000085"/>
    </source>
</evidence>
<dbReference type="InterPro" id="IPR008207">
    <property type="entry name" value="Sig_transdc_His_kin_Hpt_dom"/>
</dbReference>
<dbReference type="InParanoid" id="Q0F1C4"/>
<keyword evidence="9 14" id="KW-1133">Transmembrane helix</keyword>
<keyword evidence="19" id="KW-1185">Reference proteome</keyword>
<dbReference type="SMART" id="SM00387">
    <property type="entry name" value="HATPase_c"/>
    <property type="match status" value="1"/>
</dbReference>
<proteinExistence type="predicted"/>
<dbReference type="InterPro" id="IPR036890">
    <property type="entry name" value="HATPase_C_sf"/>
</dbReference>
<dbReference type="InterPro" id="IPR005467">
    <property type="entry name" value="His_kinase_dom"/>
</dbReference>
<evidence type="ECO:0000259" key="16">
    <source>
        <dbReference type="PROSITE" id="PS50110"/>
    </source>
</evidence>
<evidence type="ECO:0000313" key="19">
    <source>
        <dbReference type="Proteomes" id="UP000005297"/>
    </source>
</evidence>
<dbReference type="GO" id="GO:0000155">
    <property type="term" value="F:phosphorelay sensor kinase activity"/>
    <property type="evidence" value="ECO:0007669"/>
    <property type="project" value="InterPro"/>
</dbReference>
<name>Q0F1C4_9PROT</name>
<evidence type="ECO:0000256" key="6">
    <source>
        <dbReference type="ARBA" id="ARBA00022692"/>
    </source>
</evidence>
<comment type="caution">
    <text evidence="18">The sequence shown here is derived from an EMBL/GenBank/DDBJ whole genome shotgun (WGS) entry which is preliminary data.</text>
</comment>
<dbReference type="HOGENOM" id="CLU_000445_104_10_0"/>
<dbReference type="Proteomes" id="UP000005297">
    <property type="component" value="Unassembled WGS sequence"/>
</dbReference>
<dbReference type="Pfam" id="PF02518">
    <property type="entry name" value="HATPase_c"/>
    <property type="match status" value="1"/>
</dbReference>
<keyword evidence="18" id="KW-0808">Transferase</keyword>
<dbReference type="Gene3D" id="1.20.120.160">
    <property type="entry name" value="HPT domain"/>
    <property type="match status" value="1"/>
</dbReference>
<keyword evidence="8" id="KW-0067">ATP-binding</keyword>
<dbReference type="InterPro" id="IPR001789">
    <property type="entry name" value="Sig_transdc_resp-reg_receiver"/>
</dbReference>
<dbReference type="AlphaFoldDB" id="Q0F1C4"/>
<dbReference type="eggNOG" id="COG2205">
    <property type="taxonomic scope" value="Bacteria"/>
</dbReference>
<feature type="modified residue" description="4-aspartylphosphate" evidence="13">
    <location>
        <position position="635"/>
    </location>
</feature>
<feature type="domain" description="Histidine kinase" evidence="15">
    <location>
        <begin position="204"/>
        <end position="425"/>
    </location>
</feature>
<feature type="modified residue" description="Phosphohistidine" evidence="12">
    <location>
        <position position="777"/>
    </location>
</feature>
<evidence type="ECO:0000256" key="4">
    <source>
        <dbReference type="ARBA" id="ARBA00022475"/>
    </source>
</evidence>